<protein>
    <submittedName>
        <fullName evidence="1">Uncharacterized protein</fullName>
    </submittedName>
</protein>
<name>A0AAP8TQB6_SERMA</name>
<reference evidence="2" key="1">
    <citation type="submission" date="2017-12" db="EMBL/GenBank/DDBJ databases">
        <title>FDA dAtabase for Regulatory Grade micrObial Sequences (FDA-ARGOS): Supporting development and validation of Infectious Disease Dx tests.</title>
        <authorList>
            <person name="Campos J."/>
            <person name="Goldberg B."/>
            <person name="Tallon L."/>
            <person name="Sadzewicz L."/>
            <person name="Sengamalay N."/>
            <person name="Ott S."/>
            <person name="Godinez A."/>
            <person name="Nagaraj S."/>
            <person name="Vavikolanu K."/>
            <person name="Vyas G."/>
            <person name="Nadendla S."/>
            <person name="Aluvathingal J."/>
            <person name="Geyer C."/>
            <person name="Nandy P."/>
            <person name="Hobson J."/>
            <person name="Sichtig H."/>
        </authorList>
    </citation>
    <scope>NUCLEOTIDE SEQUENCE [LARGE SCALE GENOMIC DNA]</scope>
    <source>
        <strain evidence="2">FDAARGOS_79</strain>
    </source>
</reference>
<gene>
    <name evidence="1" type="ORF">MC70_009155</name>
</gene>
<sequence>MIIEQEIINNLPSDGRVLLRCEGGRITSARTLRDNEHIASLNALIDIAKQSGYSVVSPDGITL</sequence>
<dbReference type="Proteomes" id="UP000030378">
    <property type="component" value="Unassembled WGS sequence"/>
</dbReference>
<dbReference type="EMBL" id="JTBC02000002">
    <property type="protein sequence ID" value="PNO70159.1"/>
    <property type="molecule type" value="Genomic_DNA"/>
</dbReference>
<comment type="caution">
    <text evidence="1">The sequence shown here is derived from an EMBL/GenBank/DDBJ whole genome shotgun (WGS) entry which is preliminary data.</text>
</comment>
<proteinExistence type="predicted"/>
<evidence type="ECO:0000313" key="2">
    <source>
        <dbReference type="Proteomes" id="UP000030378"/>
    </source>
</evidence>
<accession>A0AAP8TQB6</accession>
<evidence type="ECO:0000313" key="1">
    <source>
        <dbReference type="EMBL" id="PNO70159.1"/>
    </source>
</evidence>
<dbReference type="AlphaFoldDB" id="A0AAP8TQB6"/>
<organism evidence="1 2">
    <name type="scientific">Serratia marcescens</name>
    <dbReference type="NCBI Taxonomy" id="615"/>
    <lineage>
        <taxon>Bacteria</taxon>
        <taxon>Pseudomonadati</taxon>
        <taxon>Pseudomonadota</taxon>
        <taxon>Gammaproteobacteria</taxon>
        <taxon>Enterobacterales</taxon>
        <taxon>Yersiniaceae</taxon>
        <taxon>Serratia</taxon>
    </lineage>
</organism>